<feature type="compositionally biased region" description="Basic and acidic residues" evidence="2">
    <location>
        <begin position="476"/>
        <end position="493"/>
    </location>
</feature>
<protein>
    <recommendedName>
        <fullName evidence="3">CCAAT-binding factor domain-containing protein</fullName>
    </recommendedName>
</protein>
<feature type="domain" description="CCAAT-binding factor" evidence="3">
    <location>
        <begin position="700"/>
        <end position="796"/>
    </location>
</feature>
<keyword evidence="5" id="KW-1185">Reference proteome</keyword>
<feature type="compositionally biased region" description="Low complexity" evidence="2">
    <location>
        <begin position="158"/>
        <end position="167"/>
    </location>
</feature>
<dbReference type="Proteomes" id="UP000467700">
    <property type="component" value="Unassembled WGS sequence"/>
</dbReference>
<dbReference type="PANTHER" id="PTHR12048:SF0">
    <property type="entry name" value="CCAAT_ENHANCER-BINDING PROTEIN ZETA"/>
    <property type="match status" value="1"/>
</dbReference>
<feature type="region of interest" description="Disordered" evidence="2">
    <location>
        <begin position="476"/>
        <end position="496"/>
    </location>
</feature>
<dbReference type="InterPro" id="IPR040155">
    <property type="entry name" value="CEBPZ/Mak21-like"/>
</dbReference>
<dbReference type="AlphaFoldDB" id="A0A8S0XRC4"/>
<feature type="compositionally biased region" description="Pro residues" evidence="2">
    <location>
        <begin position="660"/>
        <end position="673"/>
    </location>
</feature>
<dbReference type="GO" id="GO:0005634">
    <property type="term" value="C:nucleus"/>
    <property type="evidence" value="ECO:0007669"/>
    <property type="project" value="TreeGrafter"/>
</dbReference>
<evidence type="ECO:0000313" key="4">
    <source>
        <dbReference type="EMBL" id="CAA7269373.1"/>
    </source>
</evidence>
<feature type="region of interest" description="Disordered" evidence="2">
    <location>
        <begin position="657"/>
        <end position="699"/>
    </location>
</feature>
<feature type="compositionally biased region" description="Polar residues" evidence="2">
    <location>
        <begin position="677"/>
        <end position="695"/>
    </location>
</feature>
<organism evidence="4 5">
    <name type="scientific">Cyclocybe aegerita</name>
    <name type="common">Black poplar mushroom</name>
    <name type="synonym">Agrocybe aegerita</name>
    <dbReference type="NCBI Taxonomy" id="1973307"/>
    <lineage>
        <taxon>Eukaryota</taxon>
        <taxon>Fungi</taxon>
        <taxon>Dikarya</taxon>
        <taxon>Basidiomycota</taxon>
        <taxon>Agaricomycotina</taxon>
        <taxon>Agaricomycetes</taxon>
        <taxon>Agaricomycetidae</taxon>
        <taxon>Agaricales</taxon>
        <taxon>Agaricineae</taxon>
        <taxon>Bolbitiaceae</taxon>
        <taxon>Cyclocybe</taxon>
    </lineage>
</organism>
<dbReference type="Pfam" id="PF03914">
    <property type="entry name" value="CBF"/>
    <property type="match status" value="1"/>
</dbReference>
<accession>A0A8S0XRC4</accession>
<evidence type="ECO:0000256" key="1">
    <source>
        <dbReference type="ARBA" id="ARBA00007797"/>
    </source>
</evidence>
<feature type="region of interest" description="Disordered" evidence="2">
    <location>
        <begin position="1"/>
        <end position="50"/>
    </location>
</feature>
<proteinExistence type="inferred from homology"/>
<evidence type="ECO:0000256" key="2">
    <source>
        <dbReference type="SAM" id="MobiDB-lite"/>
    </source>
</evidence>
<comment type="similarity">
    <text evidence="1">Belongs to the CBF/MAK21 family.</text>
</comment>
<evidence type="ECO:0000313" key="5">
    <source>
        <dbReference type="Proteomes" id="UP000467700"/>
    </source>
</evidence>
<dbReference type="SUPFAM" id="SSF48371">
    <property type="entry name" value="ARM repeat"/>
    <property type="match status" value="1"/>
</dbReference>
<dbReference type="InterPro" id="IPR005612">
    <property type="entry name" value="CCAAT-binding_factor"/>
</dbReference>
<dbReference type="InterPro" id="IPR016024">
    <property type="entry name" value="ARM-type_fold"/>
</dbReference>
<gene>
    <name evidence="4" type="ORF">AAE3_LOCUS11652</name>
</gene>
<feature type="compositionally biased region" description="Basic and acidic residues" evidence="2">
    <location>
        <begin position="114"/>
        <end position="154"/>
    </location>
</feature>
<feature type="compositionally biased region" description="Basic and acidic residues" evidence="2">
    <location>
        <begin position="552"/>
        <end position="584"/>
    </location>
</feature>
<comment type="caution">
    <text evidence="4">The sequence shown here is derived from an EMBL/GenBank/DDBJ whole genome shotgun (WGS) entry which is preliminary data.</text>
</comment>
<feature type="region of interest" description="Disordered" evidence="2">
    <location>
        <begin position="76"/>
        <end position="180"/>
    </location>
</feature>
<dbReference type="EMBL" id="CACVBS010000078">
    <property type="protein sequence ID" value="CAA7269373.1"/>
    <property type="molecule type" value="Genomic_DNA"/>
</dbReference>
<feature type="region of interest" description="Disordered" evidence="2">
    <location>
        <begin position="537"/>
        <end position="586"/>
    </location>
</feature>
<dbReference type="OrthoDB" id="28947at2759"/>
<evidence type="ECO:0000259" key="3">
    <source>
        <dbReference type="Pfam" id="PF03914"/>
    </source>
</evidence>
<reference evidence="4 5" key="1">
    <citation type="submission" date="2020-01" db="EMBL/GenBank/DDBJ databases">
        <authorList>
            <person name="Gupta K D."/>
        </authorList>
    </citation>
    <scope>NUCLEOTIDE SEQUENCE [LARGE SCALE GENOMIC DNA]</scope>
</reference>
<dbReference type="PANTHER" id="PTHR12048">
    <property type="entry name" value="CCAAT-BINDING FACTOR-RELATED"/>
    <property type="match status" value="1"/>
</dbReference>
<feature type="compositionally biased region" description="Basic and acidic residues" evidence="2">
    <location>
        <begin position="80"/>
        <end position="103"/>
    </location>
</feature>
<feature type="compositionally biased region" description="Basic and acidic residues" evidence="2">
    <location>
        <begin position="25"/>
        <end position="43"/>
    </location>
</feature>
<name>A0A8S0XRC4_CYCAE</name>
<sequence length="801" mass="86731">MVRLRREKGGATRPSQTQPGAVSKNDLKGKEVKGKRKEKDKGKGSISISKDAILALGGEEADMDLLKGVDESAVAVSGQENHDPMLSKDVSKFLKGLNLKDSHPQPQPKKNNGKGKEKVKALSEQPSTKEKSTSISEPDKSTKPSKKTQKERSKTKAKTSSATNAASVPAPPDQPKTTVKLPAKVPINPKSHFVFTPTSQWYAALPALPPQAPPPPLPTPAQFASLSSKAAQLHAADTDTFLTSSAASSASASEASFMAKIIQSGTLSSRLSALTLLVQSSPVHNTKALEGLRGLGERGKGKGGREESLKALRCVVDWWVGGGVPGRKLRYFRDQPLLHPGVTDEYLVVWYFEDWLKKYFFSILQILETLSLDPLPYVRTQSLTLISTLLRDSPEQEHNLLRLLVNKLGDTDKALCARASWHLLQLLQRHPEMKGVVVREVVGMVMRPGAGMSAPAEASAASTAGAAGGKHIRFSEAEKLKTKPQTKPKEKRPSNAHARYYAAVTFNQIVLSPGDRDVALRLLDVYFEMFKEVLGEGSESDVQEEGAPAAAEEVKTDKNGRVLDESKAKGKGRKGEKGGGEKKGAAGFTEVEDENSRLVSAILTGVNRALPFAKVDTEDAGINKHIDTLFLITHKSTFNISLQALMLIQQITASLLSSSSPPPLPPPPPPPQIPSSTGTTARSTPLYTTRASRPPQNRRCNERVRALVRRFVQVLVSGGGGATEFVAGGLYLLGELFSTIPGLRQMVTRPLTEMKEGGEEYDPRKREPQFAHAGSSPLWELTSLLNHYHPAISLHARQLLS</sequence>